<dbReference type="OrthoDB" id="278300at2759"/>
<keyword evidence="2 7" id="KW-0489">Methyltransferase</keyword>
<evidence type="ECO:0000313" key="8">
    <source>
        <dbReference type="Proteomes" id="UP000031036"/>
    </source>
</evidence>
<proteinExistence type="predicted"/>
<feature type="domain" description="SAM-dependent MTase TRM10-type" evidence="6">
    <location>
        <begin position="1"/>
        <end position="89"/>
    </location>
</feature>
<evidence type="ECO:0000256" key="4">
    <source>
        <dbReference type="ARBA" id="ARBA00022691"/>
    </source>
</evidence>
<comment type="caution">
    <text evidence="7">The sequence shown here is derived from an EMBL/GenBank/DDBJ whole genome shotgun (WGS) entry which is preliminary data.</text>
</comment>
<dbReference type="Gene3D" id="3.40.1280.30">
    <property type="match status" value="1"/>
</dbReference>
<dbReference type="PANTHER" id="PTHR13563:SF13">
    <property type="entry name" value="TRNA METHYLTRANSFERASE 10 HOMOLOG A"/>
    <property type="match status" value="1"/>
</dbReference>
<dbReference type="GO" id="GO:0000049">
    <property type="term" value="F:tRNA binding"/>
    <property type="evidence" value="ECO:0007669"/>
    <property type="project" value="TreeGrafter"/>
</dbReference>
<sequence>MRSDRLKRNANLYVIGGLLDHNSLKGLCLDVATKERVAHARLPIDDYVRMRTRKVLTINQVFEILLRYTENHSWKDAFDEVIPKRRLAEEGDKGEGEDRSGGG</sequence>
<dbReference type="Proteomes" id="UP000031036">
    <property type="component" value="Unassembled WGS sequence"/>
</dbReference>
<keyword evidence="4" id="KW-0949">S-adenosyl-L-methionine</keyword>
<protein>
    <recommendedName>
        <fullName evidence="1">tRNA (guanine(9)-N(1))-methyltransferase</fullName>
        <ecNumber evidence="1">2.1.1.221</ecNumber>
    </recommendedName>
</protein>
<dbReference type="PANTHER" id="PTHR13563">
    <property type="entry name" value="TRNA (GUANINE-9-) METHYLTRANSFERASE"/>
    <property type="match status" value="1"/>
</dbReference>
<evidence type="ECO:0000256" key="1">
    <source>
        <dbReference type="ARBA" id="ARBA00012797"/>
    </source>
</evidence>
<evidence type="ECO:0000259" key="6">
    <source>
        <dbReference type="PROSITE" id="PS51675"/>
    </source>
</evidence>
<accession>A0A0B2UQG7</accession>
<dbReference type="EMBL" id="JPKZ01022100">
    <property type="protein sequence ID" value="KHN71484.1"/>
    <property type="molecule type" value="Genomic_DNA"/>
</dbReference>
<reference evidence="7 8" key="1">
    <citation type="submission" date="2014-11" db="EMBL/GenBank/DDBJ databases">
        <title>Genetic blueprint of the zoonotic pathogen Toxocara canis.</title>
        <authorList>
            <person name="Zhu X.-Q."/>
            <person name="Korhonen P.K."/>
            <person name="Cai H."/>
            <person name="Young N.D."/>
            <person name="Nejsum P."/>
            <person name="von Samson-Himmelstjerna G."/>
            <person name="Boag P.R."/>
            <person name="Tan P."/>
            <person name="Li Q."/>
            <person name="Min J."/>
            <person name="Yang Y."/>
            <person name="Wang X."/>
            <person name="Fang X."/>
            <person name="Hall R.S."/>
            <person name="Hofmann A."/>
            <person name="Sternberg P.W."/>
            <person name="Jex A.R."/>
            <person name="Gasser R.B."/>
        </authorList>
    </citation>
    <scope>NUCLEOTIDE SEQUENCE [LARGE SCALE GENOMIC DNA]</scope>
    <source>
        <strain evidence="7">PN_DK_2014</strain>
    </source>
</reference>
<organism evidence="7 8">
    <name type="scientific">Toxocara canis</name>
    <name type="common">Canine roundworm</name>
    <dbReference type="NCBI Taxonomy" id="6265"/>
    <lineage>
        <taxon>Eukaryota</taxon>
        <taxon>Metazoa</taxon>
        <taxon>Ecdysozoa</taxon>
        <taxon>Nematoda</taxon>
        <taxon>Chromadorea</taxon>
        <taxon>Rhabditida</taxon>
        <taxon>Spirurina</taxon>
        <taxon>Ascaridomorpha</taxon>
        <taxon>Ascaridoidea</taxon>
        <taxon>Toxocaridae</taxon>
        <taxon>Toxocara</taxon>
    </lineage>
</organism>
<dbReference type="EC" id="2.1.1.221" evidence="1"/>
<comment type="catalytic activity">
    <reaction evidence="5">
        <text>guanosine(9) in tRNA + S-adenosyl-L-methionine = N(1)-methylguanosine(9) in tRNA + S-adenosyl-L-homocysteine + H(+)</text>
        <dbReference type="Rhea" id="RHEA:43156"/>
        <dbReference type="Rhea" id="RHEA-COMP:10367"/>
        <dbReference type="Rhea" id="RHEA-COMP:10368"/>
        <dbReference type="ChEBI" id="CHEBI:15378"/>
        <dbReference type="ChEBI" id="CHEBI:57856"/>
        <dbReference type="ChEBI" id="CHEBI:59789"/>
        <dbReference type="ChEBI" id="CHEBI:73542"/>
        <dbReference type="ChEBI" id="CHEBI:74269"/>
        <dbReference type="EC" id="2.1.1.221"/>
    </reaction>
</comment>
<dbReference type="AlphaFoldDB" id="A0A0B2UQG7"/>
<dbReference type="GO" id="GO:0005634">
    <property type="term" value="C:nucleus"/>
    <property type="evidence" value="ECO:0007669"/>
    <property type="project" value="TreeGrafter"/>
</dbReference>
<feature type="non-terminal residue" evidence="7">
    <location>
        <position position="103"/>
    </location>
</feature>
<dbReference type="InterPro" id="IPR007356">
    <property type="entry name" value="tRNA_m1G_MeTrfase_euk"/>
</dbReference>
<gene>
    <name evidence="7" type="primary">TRM10</name>
    <name evidence="7" type="ORF">Tcan_00332</name>
</gene>
<evidence type="ECO:0000256" key="3">
    <source>
        <dbReference type="ARBA" id="ARBA00022679"/>
    </source>
</evidence>
<dbReference type="STRING" id="6265.A0A0B2UQG7"/>
<evidence type="ECO:0000313" key="7">
    <source>
        <dbReference type="EMBL" id="KHN71484.1"/>
    </source>
</evidence>
<name>A0A0B2UQG7_TOXCA</name>
<keyword evidence="3 7" id="KW-0808">Transferase</keyword>
<dbReference type="InterPro" id="IPR028564">
    <property type="entry name" value="MT_TRM10-typ"/>
</dbReference>
<evidence type="ECO:0000256" key="5">
    <source>
        <dbReference type="ARBA" id="ARBA00048434"/>
    </source>
</evidence>
<dbReference type="InterPro" id="IPR038459">
    <property type="entry name" value="MT_TRM10-typ_sf"/>
</dbReference>
<keyword evidence="8" id="KW-1185">Reference proteome</keyword>
<dbReference type="GO" id="GO:0052905">
    <property type="term" value="F:tRNA (guanosine(9)-N1)-methyltransferase activity"/>
    <property type="evidence" value="ECO:0007669"/>
    <property type="project" value="UniProtKB-EC"/>
</dbReference>
<dbReference type="GO" id="GO:0002939">
    <property type="term" value="P:tRNA N1-guanine methylation"/>
    <property type="evidence" value="ECO:0007669"/>
    <property type="project" value="TreeGrafter"/>
</dbReference>
<dbReference type="PROSITE" id="PS51675">
    <property type="entry name" value="SAM_MT_TRM10"/>
    <property type="match status" value="1"/>
</dbReference>
<evidence type="ECO:0000256" key="2">
    <source>
        <dbReference type="ARBA" id="ARBA00022603"/>
    </source>
</evidence>